<name>A0A644V381_9ZZZZ</name>
<proteinExistence type="predicted"/>
<evidence type="ECO:0000313" key="2">
    <source>
        <dbReference type="EMBL" id="MPL85657.1"/>
    </source>
</evidence>
<gene>
    <name evidence="2" type="ORF">SDC9_31629</name>
</gene>
<dbReference type="InterPro" id="IPR035965">
    <property type="entry name" value="PAS-like_dom_sf"/>
</dbReference>
<sequence>MELIRTNSQRLSALVEYLRLLYQGPVAKEIFENYRQVLHSAGAHEVNEALDMVLREAADMDSWKVPVARFIRSVSRGLDAESPPEYPAGGLFAELEKENSSIEAELNALQARLLQSRGKSAEQGSHSGEERRHSLESVEEIGRRLGDFSLLKTHYQRLQNELFPLFEKSSSNHGCVSLMWSLQDDVLALQAGLVRKPVVDSGGAASMNYDLARTGDEGVRTRFWKALGAFYMTAGMLLYRERRILYPVAFRAIPEHMFGKARNAARSTESYNFSTLTGSLGTKELEAIFKTLPVDISFIGSDDRVKFYSDPPHRIFPRAPAVVGRLVQNCHPPKSVAVVEEILRSFKNGERDSAEFWLQSKGAFIHIQYFALRDAEGAYLGTMEVSQDASHIRSLDGEKRLL</sequence>
<dbReference type="AlphaFoldDB" id="A0A644V381"/>
<reference evidence="2" key="1">
    <citation type="submission" date="2019-08" db="EMBL/GenBank/DDBJ databases">
        <authorList>
            <person name="Kucharzyk K."/>
            <person name="Murdoch R.W."/>
            <person name="Higgins S."/>
            <person name="Loffler F."/>
        </authorList>
    </citation>
    <scope>NUCLEOTIDE SEQUENCE</scope>
</reference>
<protein>
    <recommendedName>
        <fullName evidence="3">Hemerythrin-like domain-containing protein</fullName>
    </recommendedName>
</protein>
<dbReference type="Gene3D" id="3.30.450.20">
    <property type="entry name" value="PAS domain"/>
    <property type="match status" value="1"/>
</dbReference>
<dbReference type="SUPFAM" id="SSF55785">
    <property type="entry name" value="PYP-like sensor domain (PAS domain)"/>
    <property type="match status" value="1"/>
</dbReference>
<dbReference type="EMBL" id="VSSQ01000209">
    <property type="protein sequence ID" value="MPL85657.1"/>
    <property type="molecule type" value="Genomic_DNA"/>
</dbReference>
<feature type="compositionally biased region" description="Basic and acidic residues" evidence="1">
    <location>
        <begin position="127"/>
        <end position="136"/>
    </location>
</feature>
<comment type="caution">
    <text evidence="2">The sequence shown here is derived from an EMBL/GenBank/DDBJ whole genome shotgun (WGS) entry which is preliminary data.</text>
</comment>
<organism evidence="2">
    <name type="scientific">bioreactor metagenome</name>
    <dbReference type="NCBI Taxonomy" id="1076179"/>
    <lineage>
        <taxon>unclassified sequences</taxon>
        <taxon>metagenomes</taxon>
        <taxon>ecological metagenomes</taxon>
    </lineage>
</organism>
<accession>A0A644V381</accession>
<evidence type="ECO:0000256" key="1">
    <source>
        <dbReference type="SAM" id="MobiDB-lite"/>
    </source>
</evidence>
<feature type="region of interest" description="Disordered" evidence="1">
    <location>
        <begin position="117"/>
        <end position="136"/>
    </location>
</feature>
<evidence type="ECO:0008006" key="3">
    <source>
        <dbReference type="Google" id="ProtNLM"/>
    </source>
</evidence>
<dbReference type="Pfam" id="PF13596">
    <property type="entry name" value="PAS_10"/>
    <property type="match status" value="1"/>
</dbReference>